<gene>
    <name evidence="2" type="ORF">DM02DRAFT_180589</name>
</gene>
<keyword evidence="1" id="KW-0812">Transmembrane</keyword>
<protein>
    <submittedName>
        <fullName evidence="2">Uncharacterized protein</fullName>
    </submittedName>
</protein>
<evidence type="ECO:0000313" key="3">
    <source>
        <dbReference type="Proteomes" id="UP000244855"/>
    </source>
</evidence>
<keyword evidence="3" id="KW-1185">Reference proteome</keyword>
<organism evidence="2 3">
    <name type="scientific">Periconia macrospinosa</name>
    <dbReference type="NCBI Taxonomy" id="97972"/>
    <lineage>
        <taxon>Eukaryota</taxon>
        <taxon>Fungi</taxon>
        <taxon>Dikarya</taxon>
        <taxon>Ascomycota</taxon>
        <taxon>Pezizomycotina</taxon>
        <taxon>Dothideomycetes</taxon>
        <taxon>Pleosporomycetidae</taxon>
        <taxon>Pleosporales</taxon>
        <taxon>Massarineae</taxon>
        <taxon>Periconiaceae</taxon>
        <taxon>Periconia</taxon>
    </lineage>
</organism>
<sequence>MNNRTEVAHLILPSIFFTCILILLRVVRSLGVLMCFSLQVFKVHYLFKLLPMAEDSSLLWNFP</sequence>
<keyword evidence="1" id="KW-1133">Transmembrane helix</keyword>
<dbReference type="AlphaFoldDB" id="A0A2V1DCE7"/>
<feature type="transmembrane region" description="Helical" evidence="1">
    <location>
        <begin position="7"/>
        <end position="24"/>
    </location>
</feature>
<name>A0A2V1DCE7_9PLEO</name>
<reference evidence="2 3" key="1">
    <citation type="journal article" date="2018" name="Sci. Rep.">
        <title>Comparative genomics provides insights into the lifestyle and reveals functional heterogeneity of dark septate endophytic fungi.</title>
        <authorList>
            <person name="Knapp D.G."/>
            <person name="Nemeth J.B."/>
            <person name="Barry K."/>
            <person name="Hainaut M."/>
            <person name="Henrissat B."/>
            <person name="Johnson J."/>
            <person name="Kuo A."/>
            <person name="Lim J.H.P."/>
            <person name="Lipzen A."/>
            <person name="Nolan M."/>
            <person name="Ohm R.A."/>
            <person name="Tamas L."/>
            <person name="Grigoriev I.V."/>
            <person name="Spatafora J.W."/>
            <person name="Nagy L.G."/>
            <person name="Kovacs G.M."/>
        </authorList>
    </citation>
    <scope>NUCLEOTIDE SEQUENCE [LARGE SCALE GENOMIC DNA]</scope>
    <source>
        <strain evidence="2 3">DSE2036</strain>
    </source>
</reference>
<dbReference type="EMBL" id="KZ805520">
    <property type="protein sequence ID" value="PVH94804.1"/>
    <property type="molecule type" value="Genomic_DNA"/>
</dbReference>
<proteinExistence type="predicted"/>
<keyword evidence="1" id="KW-0472">Membrane</keyword>
<evidence type="ECO:0000256" key="1">
    <source>
        <dbReference type="SAM" id="Phobius"/>
    </source>
</evidence>
<accession>A0A2V1DCE7</accession>
<evidence type="ECO:0000313" key="2">
    <source>
        <dbReference type="EMBL" id="PVH94804.1"/>
    </source>
</evidence>
<dbReference type="Proteomes" id="UP000244855">
    <property type="component" value="Unassembled WGS sequence"/>
</dbReference>